<evidence type="ECO:0000259" key="6">
    <source>
        <dbReference type="PROSITE" id="PS51186"/>
    </source>
</evidence>
<accession>A0A3M8R3I4</accession>
<dbReference type="PANTHER" id="PTHR36449">
    <property type="entry name" value="ACETYLTRANSFERASE-RELATED"/>
    <property type="match status" value="1"/>
</dbReference>
<evidence type="ECO:0000256" key="2">
    <source>
        <dbReference type="ARBA" id="ARBA00022649"/>
    </source>
</evidence>
<sequence>MNLRPPEPLSAQHQVDTFACGEPVLDEWLKRRALANQASGASRTFVATDPQGLVMGYYAMAAGAVAHQDATRSIRQNMPDPVPVMVLARLAVDVRAQGIKLGASLLQDAVERALVVSQNAGVRALLVHALNDRARQFYEHYGFQVSPAHPMTLMLRLSNPRP</sequence>
<evidence type="ECO:0000256" key="4">
    <source>
        <dbReference type="ARBA" id="ARBA00023315"/>
    </source>
</evidence>
<comment type="caution">
    <text evidence="7">The sequence shown here is derived from an EMBL/GenBank/DDBJ whole genome shotgun (WGS) entry which is preliminary data.</text>
</comment>
<dbReference type="PROSITE" id="PS51186">
    <property type="entry name" value="GNAT"/>
    <property type="match status" value="1"/>
</dbReference>
<dbReference type="Gene3D" id="3.40.630.30">
    <property type="match status" value="1"/>
</dbReference>
<feature type="domain" description="N-acetyltransferase" evidence="6">
    <location>
        <begin position="1"/>
        <end position="162"/>
    </location>
</feature>
<proteinExistence type="predicted"/>
<keyword evidence="1" id="KW-0678">Repressor</keyword>
<evidence type="ECO:0000313" key="7">
    <source>
        <dbReference type="EMBL" id="RNF62222.1"/>
    </source>
</evidence>
<evidence type="ECO:0000256" key="5">
    <source>
        <dbReference type="ARBA" id="ARBA00049880"/>
    </source>
</evidence>
<reference evidence="7" key="1">
    <citation type="submission" date="2018-10" db="EMBL/GenBank/DDBJ databases">
        <title>Acidithiobacillus sulfuriphilus sp. nov.: an extremely acidophilic sulfur-oxidizing chemolithotroph isolated from a neutral pH environment.</title>
        <authorList>
            <person name="Falagan C."/>
            <person name="Moya-Beltran A."/>
            <person name="Quatrini R."/>
            <person name="Johnson D.B."/>
        </authorList>
    </citation>
    <scope>NUCLEOTIDE SEQUENCE [LARGE SCALE GENOMIC DNA]</scope>
    <source>
        <strain evidence="7">CJ-2</strain>
    </source>
</reference>
<evidence type="ECO:0000256" key="3">
    <source>
        <dbReference type="ARBA" id="ARBA00022679"/>
    </source>
</evidence>
<dbReference type="Pfam" id="PF13508">
    <property type="entry name" value="Acetyltransf_7"/>
    <property type="match status" value="1"/>
</dbReference>
<dbReference type="AlphaFoldDB" id="A0A3M8R3I4"/>
<gene>
    <name evidence="7" type="ORF">EC580_07425</name>
</gene>
<evidence type="ECO:0000256" key="1">
    <source>
        <dbReference type="ARBA" id="ARBA00022491"/>
    </source>
</evidence>
<dbReference type="InterPro" id="IPR016181">
    <property type="entry name" value="Acyl_CoA_acyltransferase"/>
</dbReference>
<dbReference type="SUPFAM" id="SSF55729">
    <property type="entry name" value="Acyl-CoA N-acyltransferases (Nat)"/>
    <property type="match status" value="1"/>
</dbReference>
<dbReference type="RefSeq" id="WP_123103683.1">
    <property type="nucleotide sequence ID" value="NZ_CP127527.1"/>
</dbReference>
<protein>
    <submittedName>
        <fullName evidence="7">GNAT family N-acetyltransferase</fullName>
    </submittedName>
</protein>
<dbReference type="OrthoDB" id="9799147at2"/>
<name>A0A3M8R3I4_9PROT</name>
<organism evidence="7">
    <name type="scientific">Acidithiobacillus sulfuriphilus</name>
    <dbReference type="NCBI Taxonomy" id="1867749"/>
    <lineage>
        <taxon>Bacteria</taxon>
        <taxon>Pseudomonadati</taxon>
        <taxon>Pseudomonadota</taxon>
        <taxon>Acidithiobacillia</taxon>
        <taxon>Acidithiobacillales</taxon>
        <taxon>Acidithiobacillaceae</taxon>
        <taxon>Acidithiobacillus</taxon>
    </lineage>
</organism>
<comment type="catalytic activity">
    <reaction evidence="5">
        <text>glycyl-tRNA(Gly) + acetyl-CoA = N-acetylglycyl-tRNA(Gly) + CoA + H(+)</text>
        <dbReference type="Rhea" id="RHEA:81867"/>
        <dbReference type="Rhea" id="RHEA-COMP:9683"/>
        <dbReference type="Rhea" id="RHEA-COMP:19766"/>
        <dbReference type="ChEBI" id="CHEBI:15378"/>
        <dbReference type="ChEBI" id="CHEBI:57287"/>
        <dbReference type="ChEBI" id="CHEBI:57288"/>
        <dbReference type="ChEBI" id="CHEBI:78522"/>
        <dbReference type="ChEBI" id="CHEBI:232036"/>
    </reaction>
</comment>
<keyword evidence="2" id="KW-1277">Toxin-antitoxin system</keyword>
<dbReference type="GO" id="GO:0016747">
    <property type="term" value="F:acyltransferase activity, transferring groups other than amino-acyl groups"/>
    <property type="evidence" value="ECO:0007669"/>
    <property type="project" value="InterPro"/>
</dbReference>
<dbReference type="PANTHER" id="PTHR36449:SF1">
    <property type="entry name" value="ACETYLTRANSFERASE"/>
    <property type="match status" value="1"/>
</dbReference>
<dbReference type="EMBL" id="RIZI01000163">
    <property type="protein sequence ID" value="RNF62222.1"/>
    <property type="molecule type" value="Genomic_DNA"/>
</dbReference>
<dbReference type="InterPro" id="IPR000182">
    <property type="entry name" value="GNAT_dom"/>
</dbReference>
<keyword evidence="4" id="KW-0012">Acyltransferase</keyword>
<keyword evidence="3 7" id="KW-0808">Transferase</keyword>